<comment type="caution">
    <text evidence="1">The sequence shown here is derived from an EMBL/GenBank/DDBJ whole genome shotgun (WGS) entry which is preliminary data.</text>
</comment>
<keyword evidence="2" id="KW-1185">Reference proteome</keyword>
<accession>A0AAW1WF33</accession>
<evidence type="ECO:0000313" key="1">
    <source>
        <dbReference type="EMBL" id="KAK9922481.1"/>
    </source>
</evidence>
<evidence type="ECO:0000313" key="2">
    <source>
        <dbReference type="Proteomes" id="UP001457282"/>
    </source>
</evidence>
<dbReference type="EMBL" id="JBEDUW010000006">
    <property type="protein sequence ID" value="KAK9922481.1"/>
    <property type="molecule type" value="Genomic_DNA"/>
</dbReference>
<name>A0AAW1WF33_RUBAR</name>
<dbReference type="Proteomes" id="UP001457282">
    <property type="component" value="Unassembled WGS sequence"/>
</dbReference>
<dbReference type="AlphaFoldDB" id="A0AAW1WF33"/>
<proteinExistence type="predicted"/>
<sequence length="111" mass="12350">MGVDLLEIDAQLSTLKIDLHRLYESCRKNVVSDRVPNMQSAHLSSTTLSLAPGSIAVPVVDWSFAKSRMQDAEEEEQRTEKLMNIMAARLDWMQDDVGEAGMDSGSEGEQH</sequence>
<gene>
    <name evidence="1" type="ORF">M0R45_030943</name>
</gene>
<reference evidence="1 2" key="1">
    <citation type="journal article" date="2023" name="G3 (Bethesda)">
        <title>A chromosome-length genome assembly and annotation of blackberry (Rubus argutus, cv. 'Hillquist').</title>
        <authorList>
            <person name="Bruna T."/>
            <person name="Aryal R."/>
            <person name="Dudchenko O."/>
            <person name="Sargent D.J."/>
            <person name="Mead D."/>
            <person name="Buti M."/>
            <person name="Cavallini A."/>
            <person name="Hytonen T."/>
            <person name="Andres J."/>
            <person name="Pham M."/>
            <person name="Weisz D."/>
            <person name="Mascagni F."/>
            <person name="Usai G."/>
            <person name="Natali L."/>
            <person name="Bassil N."/>
            <person name="Fernandez G.E."/>
            <person name="Lomsadze A."/>
            <person name="Armour M."/>
            <person name="Olukolu B."/>
            <person name="Poorten T."/>
            <person name="Britton C."/>
            <person name="Davik J."/>
            <person name="Ashrafi H."/>
            <person name="Aiden E.L."/>
            <person name="Borodovsky M."/>
            <person name="Worthington M."/>
        </authorList>
    </citation>
    <scope>NUCLEOTIDE SEQUENCE [LARGE SCALE GENOMIC DNA]</scope>
    <source>
        <strain evidence="1">PI 553951</strain>
    </source>
</reference>
<protein>
    <submittedName>
        <fullName evidence="1">Uncharacterized protein</fullName>
    </submittedName>
</protein>
<organism evidence="1 2">
    <name type="scientific">Rubus argutus</name>
    <name type="common">Southern blackberry</name>
    <dbReference type="NCBI Taxonomy" id="59490"/>
    <lineage>
        <taxon>Eukaryota</taxon>
        <taxon>Viridiplantae</taxon>
        <taxon>Streptophyta</taxon>
        <taxon>Embryophyta</taxon>
        <taxon>Tracheophyta</taxon>
        <taxon>Spermatophyta</taxon>
        <taxon>Magnoliopsida</taxon>
        <taxon>eudicotyledons</taxon>
        <taxon>Gunneridae</taxon>
        <taxon>Pentapetalae</taxon>
        <taxon>rosids</taxon>
        <taxon>fabids</taxon>
        <taxon>Rosales</taxon>
        <taxon>Rosaceae</taxon>
        <taxon>Rosoideae</taxon>
        <taxon>Rosoideae incertae sedis</taxon>
        <taxon>Rubus</taxon>
    </lineage>
</organism>